<dbReference type="Proteomes" id="UP000236291">
    <property type="component" value="Unassembled WGS sequence"/>
</dbReference>
<name>A0A2K3M585_TRIPR</name>
<evidence type="ECO:0000256" key="1">
    <source>
        <dbReference type="SAM" id="SignalP"/>
    </source>
</evidence>
<reference evidence="2 3" key="1">
    <citation type="journal article" date="2014" name="Am. J. Bot.">
        <title>Genome assembly and annotation for red clover (Trifolium pratense; Fabaceae).</title>
        <authorList>
            <person name="Istvanek J."/>
            <person name="Jaros M."/>
            <person name="Krenek A."/>
            <person name="Repkova J."/>
        </authorList>
    </citation>
    <scope>NUCLEOTIDE SEQUENCE [LARGE SCALE GENOMIC DNA]</scope>
    <source>
        <strain evidence="3">cv. Tatra</strain>
        <tissue evidence="2">Young leaves</tissue>
    </source>
</reference>
<protein>
    <submittedName>
        <fullName evidence="2">Uncharacterized protein</fullName>
    </submittedName>
</protein>
<sequence length="38" mass="4237">MWPILNRLGPVSALLFLLWLLLRQQDVAAVAPPTVPVK</sequence>
<evidence type="ECO:0000313" key="2">
    <source>
        <dbReference type="EMBL" id="PNX85940.1"/>
    </source>
</evidence>
<evidence type="ECO:0000313" key="3">
    <source>
        <dbReference type="Proteomes" id="UP000236291"/>
    </source>
</evidence>
<accession>A0A2K3M585</accession>
<organism evidence="2 3">
    <name type="scientific">Trifolium pratense</name>
    <name type="common">Red clover</name>
    <dbReference type="NCBI Taxonomy" id="57577"/>
    <lineage>
        <taxon>Eukaryota</taxon>
        <taxon>Viridiplantae</taxon>
        <taxon>Streptophyta</taxon>
        <taxon>Embryophyta</taxon>
        <taxon>Tracheophyta</taxon>
        <taxon>Spermatophyta</taxon>
        <taxon>Magnoliopsida</taxon>
        <taxon>eudicotyledons</taxon>
        <taxon>Gunneridae</taxon>
        <taxon>Pentapetalae</taxon>
        <taxon>rosids</taxon>
        <taxon>fabids</taxon>
        <taxon>Fabales</taxon>
        <taxon>Fabaceae</taxon>
        <taxon>Papilionoideae</taxon>
        <taxon>50 kb inversion clade</taxon>
        <taxon>NPAAA clade</taxon>
        <taxon>Hologalegina</taxon>
        <taxon>IRL clade</taxon>
        <taxon>Trifolieae</taxon>
        <taxon>Trifolium</taxon>
    </lineage>
</organism>
<dbReference type="AlphaFoldDB" id="A0A2K3M585"/>
<comment type="caution">
    <text evidence="2">The sequence shown here is derived from an EMBL/GenBank/DDBJ whole genome shotgun (WGS) entry which is preliminary data.</text>
</comment>
<dbReference type="EMBL" id="ASHM01049953">
    <property type="protein sequence ID" value="PNX85940.1"/>
    <property type="molecule type" value="Genomic_DNA"/>
</dbReference>
<gene>
    <name evidence="2" type="ORF">L195_g042014</name>
</gene>
<reference evidence="2 3" key="2">
    <citation type="journal article" date="2017" name="Front. Plant Sci.">
        <title>Gene Classification and Mining of Molecular Markers Useful in Red Clover (Trifolium pratense) Breeding.</title>
        <authorList>
            <person name="Istvanek J."/>
            <person name="Dluhosova J."/>
            <person name="Dluhos P."/>
            <person name="Patkova L."/>
            <person name="Nedelnik J."/>
            <person name="Repkova J."/>
        </authorList>
    </citation>
    <scope>NUCLEOTIDE SEQUENCE [LARGE SCALE GENOMIC DNA]</scope>
    <source>
        <strain evidence="3">cv. Tatra</strain>
        <tissue evidence="2">Young leaves</tissue>
    </source>
</reference>
<keyword evidence="1" id="KW-0732">Signal</keyword>
<proteinExistence type="predicted"/>
<feature type="signal peptide" evidence="1">
    <location>
        <begin position="1"/>
        <end position="29"/>
    </location>
</feature>
<feature type="chain" id="PRO_5014434044" evidence="1">
    <location>
        <begin position="30"/>
        <end position="38"/>
    </location>
</feature>